<dbReference type="FunFam" id="3.30.930.10:FF:000039">
    <property type="entry name" value="Threonyl-tRNA synthetase, mitochondrial"/>
    <property type="match status" value="1"/>
</dbReference>
<keyword evidence="10" id="KW-0677">Repeat</keyword>
<keyword evidence="16" id="KW-0496">Mitochondrion</keyword>
<dbReference type="Gene3D" id="3.30.930.10">
    <property type="entry name" value="Bira Bifunctional Protein, Domain 2"/>
    <property type="match status" value="1"/>
</dbReference>
<dbReference type="Pfam" id="PF07973">
    <property type="entry name" value="tRNA_SAD"/>
    <property type="match status" value="1"/>
</dbReference>
<feature type="domain" description="ABC transmembrane type-1" evidence="25">
    <location>
        <begin position="907"/>
        <end position="1242"/>
    </location>
</feature>
<feature type="transmembrane region" description="Helical" evidence="22">
    <location>
        <begin position="1671"/>
        <end position="1692"/>
    </location>
</feature>
<evidence type="ECO:0000256" key="3">
    <source>
        <dbReference type="ARBA" id="ARBA00008226"/>
    </source>
</evidence>
<evidence type="ECO:0000256" key="7">
    <source>
        <dbReference type="ARBA" id="ARBA00022553"/>
    </source>
</evidence>
<dbReference type="PANTHER" id="PTHR24223:SF443">
    <property type="entry name" value="MULTIDRUG-RESISTANCE LIKE PROTEIN 1, ISOFORM I"/>
    <property type="match status" value="1"/>
</dbReference>
<comment type="caution">
    <text evidence="27">The sequence shown here is derived from an EMBL/GenBank/DDBJ whole genome shotgun (WGS) entry which is preliminary data.</text>
</comment>
<dbReference type="SUPFAM" id="SSF52540">
    <property type="entry name" value="P-loop containing nucleoside triphosphate hydrolases"/>
    <property type="match status" value="3"/>
</dbReference>
<dbReference type="Pfam" id="PF00664">
    <property type="entry name" value="ABC_membrane"/>
    <property type="match status" value="2"/>
</dbReference>
<feature type="region of interest" description="Disordered" evidence="21">
    <location>
        <begin position="1560"/>
        <end position="1582"/>
    </location>
</feature>
<dbReference type="CDD" id="cd00771">
    <property type="entry name" value="ThrRS_core"/>
    <property type="match status" value="1"/>
</dbReference>
<dbReference type="InterPro" id="IPR012947">
    <property type="entry name" value="tRNA_SAD"/>
</dbReference>
<accession>A0A9P6REK8</accession>
<feature type="compositionally biased region" description="Basic and acidic residues" evidence="21">
    <location>
        <begin position="1565"/>
        <end position="1579"/>
    </location>
</feature>
<dbReference type="Pfam" id="PF00005">
    <property type="entry name" value="ABC_tran"/>
    <property type="match status" value="2"/>
</dbReference>
<dbReference type="EMBL" id="JAAAIN010000188">
    <property type="protein sequence ID" value="KAG0318494.1"/>
    <property type="molecule type" value="Genomic_DNA"/>
</dbReference>
<comment type="subunit">
    <text evidence="4">Homodimer.</text>
</comment>
<dbReference type="FunFam" id="3.10.20.30:FF:000006">
    <property type="entry name" value="Threonine--tRNA ligase, cytoplasmic"/>
    <property type="match status" value="1"/>
</dbReference>
<dbReference type="InterPro" id="IPR047246">
    <property type="entry name" value="ThrRS_anticodon"/>
</dbReference>
<feature type="compositionally biased region" description="Low complexity" evidence="21">
    <location>
        <begin position="798"/>
        <end position="811"/>
    </location>
</feature>
<reference evidence="27" key="1">
    <citation type="journal article" date="2020" name="Fungal Divers.">
        <title>Resolving the Mortierellaceae phylogeny through synthesis of multi-gene phylogenetics and phylogenomics.</title>
        <authorList>
            <person name="Vandepol N."/>
            <person name="Liber J."/>
            <person name="Desiro A."/>
            <person name="Na H."/>
            <person name="Kennedy M."/>
            <person name="Barry K."/>
            <person name="Grigoriev I.V."/>
            <person name="Miller A.N."/>
            <person name="O'Donnell K."/>
            <person name="Stajich J.E."/>
            <person name="Bonito G."/>
        </authorList>
    </citation>
    <scope>NUCLEOTIDE SEQUENCE</scope>
    <source>
        <strain evidence="27">NVP60</strain>
    </source>
</reference>
<dbReference type="Pfam" id="PF02824">
    <property type="entry name" value="TGS"/>
    <property type="match status" value="1"/>
</dbReference>
<dbReference type="InterPro" id="IPR012676">
    <property type="entry name" value="TGS-like"/>
</dbReference>
<dbReference type="PROSITE" id="PS00211">
    <property type="entry name" value="ABC_TRANSPORTER_1"/>
    <property type="match status" value="1"/>
</dbReference>
<dbReference type="Gene3D" id="3.40.50.300">
    <property type="entry name" value="P-loop containing nucleotide triphosphate hydrolases"/>
    <property type="match status" value="2"/>
</dbReference>
<feature type="domain" description="ABC transporter" evidence="24">
    <location>
        <begin position="1306"/>
        <end position="1532"/>
    </location>
</feature>
<dbReference type="Gene3D" id="3.40.50.800">
    <property type="entry name" value="Anticodon-binding domain"/>
    <property type="match status" value="1"/>
</dbReference>
<dbReference type="InterPro" id="IPR033728">
    <property type="entry name" value="ThrRS_core"/>
</dbReference>
<evidence type="ECO:0000256" key="10">
    <source>
        <dbReference type="ARBA" id="ARBA00022737"/>
    </source>
</evidence>
<dbReference type="Gene3D" id="3.10.20.30">
    <property type="match status" value="1"/>
</dbReference>
<dbReference type="InterPro" id="IPR050173">
    <property type="entry name" value="ABC_transporter_C-like"/>
</dbReference>
<dbReference type="CDD" id="cd18579">
    <property type="entry name" value="ABC_6TM_ABCC_D1"/>
    <property type="match status" value="1"/>
</dbReference>
<dbReference type="InterPro" id="IPR036640">
    <property type="entry name" value="ABC1_TM_sf"/>
</dbReference>
<dbReference type="FunFam" id="3.40.50.300:FF:000163">
    <property type="entry name" value="Multidrug resistance-associated protein member 4"/>
    <property type="match status" value="1"/>
</dbReference>
<keyword evidence="11" id="KW-0547">Nucleotide-binding</keyword>
<keyword evidence="15 22" id="KW-1133">Transmembrane helix</keyword>
<keyword evidence="7" id="KW-0597">Phosphoprotein</keyword>
<dbReference type="InterPro" id="IPR003439">
    <property type="entry name" value="ABC_transporter-like_ATP-bd"/>
</dbReference>
<dbReference type="CDD" id="cd01667">
    <property type="entry name" value="TGS_ThrRS"/>
    <property type="match status" value="1"/>
</dbReference>
<dbReference type="GO" id="GO:0140359">
    <property type="term" value="F:ABC-type transporter activity"/>
    <property type="evidence" value="ECO:0007669"/>
    <property type="project" value="InterPro"/>
</dbReference>
<evidence type="ECO:0000256" key="19">
    <source>
        <dbReference type="ARBA" id="ARBA00031900"/>
    </source>
</evidence>
<comment type="similarity">
    <text evidence="3">Belongs to the class-II aminoacyl-tRNA synthetase family.</text>
</comment>
<dbReference type="InterPro" id="IPR003593">
    <property type="entry name" value="AAA+_ATPase"/>
</dbReference>
<evidence type="ECO:0000256" key="16">
    <source>
        <dbReference type="ARBA" id="ARBA00023128"/>
    </source>
</evidence>
<keyword evidence="28" id="KW-1185">Reference proteome</keyword>
<dbReference type="CDD" id="cd00860">
    <property type="entry name" value="ThrRS_anticodon"/>
    <property type="match status" value="1"/>
</dbReference>
<feature type="domain" description="ABC transmembrane type-1" evidence="25">
    <location>
        <begin position="1618"/>
        <end position="1903"/>
    </location>
</feature>
<dbReference type="EC" id="6.1.1.3" evidence="5"/>
<dbReference type="InterPro" id="IPR002320">
    <property type="entry name" value="Thr-tRNA-ligase_IIa"/>
</dbReference>
<feature type="transmembrane region" description="Helical" evidence="22">
    <location>
        <begin position="1094"/>
        <end position="1113"/>
    </location>
</feature>
<evidence type="ECO:0000259" key="24">
    <source>
        <dbReference type="PROSITE" id="PS50893"/>
    </source>
</evidence>
<dbReference type="Gene3D" id="1.20.1560.10">
    <property type="entry name" value="ABC transporter type 1, transmembrane domain"/>
    <property type="match status" value="2"/>
</dbReference>
<evidence type="ECO:0000256" key="13">
    <source>
        <dbReference type="ARBA" id="ARBA00022917"/>
    </source>
</evidence>
<dbReference type="FunFam" id="1.20.1560.10:FF:000010">
    <property type="entry name" value="Multidrug resistance-associated ABC transporter"/>
    <property type="match status" value="1"/>
</dbReference>
<dbReference type="InterPro" id="IPR036621">
    <property type="entry name" value="Anticodon-bd_dom_sf"/>
</dbReference>
<evidence type="ECO:0000256" key="11">
    <source>
        <dbReference type="ARBA" id="ARBA00022741"/>
    </source>
</evidence>
<keyword evidence="9 22" id="KW-0812">Transmembrane</keyword>
<dbReference type="InterPro" id="IPR004095">
    <property type="entry name" value="TGS"/>
</dbReference>
<keyword evidence="18" id="KW-0030">Aminoacyl-tRNA synthetase</keyword>
<dbReference type="CDD" id="cd18580">
    <property type="entry name" value="ABC_6TM_ABCC_D2"/>
    <property type="match status" value="1"/>
</dbReference>
<dbReference type="CDD" id="cd03250">
    <property type="entry name" value="ABCC_MRP_domain1"/>
    <property type="match status" value="1"/>
</dbReference>
<dbReference type="InterPro" id="IPR002314">
    <property type="entry name" value="aa-tRNA-synt_IIb"/>
</dbReference>
<evidence type="ECO:0000256" key="4">
    <source>
        <dbReference type="ARBA" id="ARBA00011738"/>
    </source>
</evidence>
<dbReference type="PROSITE" id="PS50862">
    <property type="entry name" value="AA_TRNA_LIGASE_II"/>
    <property type="match status" value="1"/>
</dbReference>
<dbReference type="PROSITE" id="PS50893">
    <property type="entry name" value="ABC_TRANSPORTER_2"/>
    <property type="match status" value="2"/>
</dbReference>
<feature type="transmembrane region" description="Helical" evidence="22">
    <location>
        <begin position="1647"/>
        <end position="1665"/>
    </location>
</feature>
<dbReference type="SMART" id="SM00382">
    <property type="entry name" value="AAA"/>
    <property type="match status" value="2"/>
</dbReference>
<dbReference type="NCBIfam" id="TIGR00418">
    <property type="entry name" value="thrS"/>
    <property type="match status" value="1"/>
</dbReference>
<keyword evidence="13" id="KW-0648">Protein biosynthesis</keyword>
<dbReference type="PROSITE" id="PS51880">
    <property type="entry name" value="TGS"/>
    <property type="match status" value="1"/>
</dbReference>
<dbReference type="GO" id="GO:0006435">
    <property type="term" value="P:threonyl-tRNA aminoacylation"/>
    <property type="evidence" value="ECO:0007669"/>
    <property type="project" value="InterPro"/>
</dbReference>
<feature type="transmembrane region" description="Helical" evidence="22">
    <location>
        <begin position="1134"/>
        <end position="1155"/>
    </location>
</feature>
<feature type="transmembrane region" description="Helical" evidence="22">
    <location>
        <begin position="1838"/>
        <end position="1859"/>
    </location>
</feature>
<evidence type="ECO:0000259" key="25">
    <source>
        <dbReference type="PROSITE" id="PS50929"/>
    </source>
</evidence>
<dbReference type="InterPro" id="IPR044726">
    <property type="entry name" value="ABCC_6TM_D2"/>
</dbReference>
<dbReference type="InterPro" id="IPR017871">
    <property type="entry name" value="ABC_transporter-like_CS"/>
</dbReference>
<evidence type="ECO:0000313" key="28">
    <source>
        <dbReference type="Proteomes" id="UP000823405"/>
    </source>
</evidence>
<evidence type="ECO:0000256" key="20">
    <source>
        <dbReference type="ARBA" id="ARBA00049515"/>
    </source>
</evidence>
<dbReference type="Pfam" id="PF00587">
    <property type="entry name" value="tRNA-synt_2b"/>
    <property type="match status" value="1"/>
</dbReference>
<evidence type="ECO:0000256" key="21">
    <source>
        <dbReference type="SAM" id="MobiDB-lite"/>
    </source>
</evidence>
<dbReference type="InterPro" id="IPR012675">
    <property type="entry name" value="Beta-grasp_dom_sf"/>
</dbReference>
<evidence type="ECO:0000256" key="17">
    <source>
        <dbReference type="ARBA" id="ARBA00023136"/>
    </source>
</evidence>
<feature type="transmembrane region" description="Helical" evidence="22">
    <location>
        <begin position="1738"/>
        <end position="1768"/>
    </location>
</feature>
<protein>
    <recommendedName>
        <fullName evidence="5">threonine--tRNA ligase</fullName>
        <ecNumber evidence="5">6.1.1.3</ecNumber>
    </recommendedName>
    <alternativeName>
        <fullName evidence="19">Threonyl-tRNA synthetase</fullName>
    </alternativeName>
</protein>
<feature type="compositionally biased region" description="Gly residues" evidence="21">
    <location>
        <begin position="1011"/>
        <end position="1020"/>
    </location>
</feature>
<dbReference type="InterPro" id="IPR045864">
    <property type="entry name" value="aa-tRNA-synth_II/BPL/LPL"/>
</dbReference>
<feature type="domain" description="TGS" evidence="26">
    <location>
        <begin position="60"/>
        <end position="125"/>
    </location>
</feature>
<comment type="catalytic activity">
    <reaction evidence="20">
        <text>tRNA(Thr) + L-threonine + ATP = L-threonyl-tRNA(Thr) + AMP + diphosphate + H(+)</text>
        <dbReference type="Rhea" id="RHEA:24624"/>
        <dbReference type="Rhea" id="RHEA-COMP:9670"/>
        <dbReference type="Rhea" id="RHEA-COMP:9704"/>
        <dbReference type="ChEBI" id="CHEBI:15378"/>
        <dbReference type="ChEBI" id="CHEBI:30616"/>
        <dbReference type="ChEBI" id="CHEBI:33019"/>
        <dbReference type="ChEBI" id="CHEBI:57926"/>
        <dbReference type="ChEBI" id="CHEBI:78442"/>
        <dbReference type="ChEBI" id="CHEBI:78534"/>
        <dbReference type="ChEBI" id="CHEBI:456215"/>
        <dbReference type="EC" id="6.1.1.3"/>
    </reaction>
</comment>
<feature type="region of interest" description="Disordered" evidence="21">
    <location>
        <begin position="1009"/>
        <end position="1047"/>
    </location>
</feature>
<gene>
    <name evidence="27" type="primary">ABCC1_5</name>
    <name evidence="27" type="ORF">BGZ97_003674</name>
</gene>
<name>A0A9P6REK8_9FUNG</name>
<evidence type="ECO:0000256" key="5">
    <source>
        <dbReference type="ARBA" id="ARBA00013163"/>
    </source>
</evidence>
<keyword evidence="17 22" id="KW-0472">Membrane</keyword>
<feature type="transmembrane region" description="Helical" evidence="22">
    <location>
        <begin position="1611"/>
        <end position="1635"/>
    </location>
</feature>
<organism evidence="27 28">
    <name type="scientific">Linnemannia gamsii</name>
    <dbReference type="NCBI Taxonomy" id="64522"/>
    <lineage>
        <taxon>Eukaryota</taxon>
        <taxon>Fungi</taxon>
        <taxon>Fungi incertae sedis</taxon>
        <taxon>Mucoromycota</taxon>
        <taxon>Mortierellomycotina</taxon>
        <taxon>Mortierellomycetes</taxon>
        <taxon>Mortierellales</taxon>
        <taxon>Mortierellaceae</taxon>
        <taxon>Linnemannia</taxon>
    </lineage>
</organism>
<keyword evidence="12" id="KW-0067">ATP-binding</keyword>
<feature type="region of interest" description="Disordered" evidence="21">
    <location>
        <begin position="790"/>
        <end position="819"/>
    </location>
</feature>
<dbReference type="InterPro" id="IPR006195">
    <property type="entry name" value="aa-tRNA-synth_II"/>
</dbReference>
<dbReference type="GO" id="GO:0005524">
    <property type="term" value="F:ATP binding"/>
    <property type="evidence" value="ECO:0007669"/>
    <property type="project" value="UniProtKB-KW"/>
</dbReference>
<dbReference type="CDD" id="cd03244">
    <property type="entry name" value="ABCC_MRP_domain2"/>
    <property type="match status" value="1"/>
</dbReference>
<dbReference type="GO" id="GO:0016887">
    <property type="term" value="F:ATP hydrolysis activity"/>
    <property type="evidence" value="ECO:0007669"/>
    <property type="project" value="InterPro"/>
</dbReference>
<evidence type="ECO:0000256" key="15">
    <source>
        <dbReference type="ARBA" id="ARBA00022989"/>
    </source>
</evidence>
<keyword evidence="8" id="KW-0436">Ligase</keyword>
<evidence type="ECO:0000259" key="26">
    <source>
        <dbReference type="PROSITE" id="PS51880"/>
    </source>
</evidence>
<dbReference type="SUPFAM" id="SSF55681">
    <property type="entry name" value="Class II aaRS and biotin synthetases"/>
    <property type="match status" value="1"/>
</dbReference>
<dbReference type="GO" id="GO:0000329">
    <property type="term" value="C:fungal-type vacuole membrane"/>
    <property type="evidence" value="ECO:0007669"/>
    <property type="project" value="UniProtKB-ARBA"/>
</dbReference>
<proteinExistence type="inferred from homology"/>
<evidence type="ECO:0000256" key="14">
    <source>
        <dbReference type="ARBA" id="ARBA00022946"/>
    </source>
</evidence>
<dbReference type="Pfam" id="PF03129">
    <property type="entry name" value="HGTP_anticodon"/>
    <property type="match status" value="1"/>
</dbReference>
<evidence type="ECO:0000256" key="8">
    <source>
        <dbReference type="ARBA" id="ARBA00022598"/>
    </source>
</evidence>
<dbReference type="InterPro" id="IPR011527">
    <property type="entry name" value="ABC1_TM_dom"/>
</dbReference>
<evidence type="ECO:0000259" key="23">
    <source>
        <dbReference type="PROSITE" id="PS50862"/>
    </source>
</evidence>
<dbReference type="InterPro" id="IPR044746">
    <property type="entry name" value="ABCC_6TM_D1"/>
</dbReference>
<dbReference type="HAMAP" id="MF_00184">
    <property type="entry name" value="Thr_tRNA_synth"/>
    <property type="match status" value="1"/>
</dbReference>
<dbReference type="InterPro" id="IPR018163">
    <property type="entry name" value="Thr/Ala-tRNA-synth_IIc_edit"/>
</dbReference>
<evidence type="ECO:0000256" key="6">
    <source>
        <dbReference type="ARBA" id="ARBA00022448"/>
    </source>
</evidence>
<dbReference type="FunFam" id="3.40.50.300:FF:000997">
    <property type="entry name" value="Multidrug resistance-associated protein 1"/>
    <property type="match status" value="1"/>
</dbReference>
<dbReference type="Proteomes" id="UP000823405">
    <property type="component" value="Unassembled WGS sequence"/>
</dbReference>
<feature type="transmembrane region" description="Helical" evidence="22">
    <location>
        <begin position="1175"/>
        <end position="1198"/>
    </location>
</feature>
<dbReference type="SUPFAM" id="SSF81271">
    <property type="entry name" value="TGS-like"/>
    <property type="match status" value="1"/>
</dbReference>
<feature type="transmembrane region" description="Helical" evidence="22">
    <location>
        <begin position="1067"/>
        <end position="1088"/>
    </location>
</feature>
<dbReference type="PRINTS" id="PR01047">
    <property type="entry name" value="TRNASYNTHTHR"/>
</dbReference>
<evidence type="ECO:0000256" key="2">
    <source>
        <dbReference type="ARBA" id="ARBA00004305"/>
    </source>
</evidence>
<keyword evidence="14" id="KW-0809">Transit peptide</keyword>
<evidence type="ECO:0000313" key="27">
    <source>
        <dbReference type="EMBL" id="KAG0318494.1"/>
    </source>
</evidence>
<dbReference type="OrthoDB" id="5423599at2759"/>
<feature type="domain" description="Aminoacyl-transfer RNA synthetases class-II family profile" evidence="23">
    <location>
        <begin position="348"/>
        <end position="650"/>
    </location>
</feature>
<dbReference type="FunFam" id="3.30.980.10:FF:000005">
    <property type="entry name" value="Threonyl-tRNA synthetase, mitochondrial"/>
    <property type="match status" value="1"/>
</dbReference>
<dbReference type="SUPFAM" id="SSF55186">
    <property type="entry name" value="ThrRS/AlaRS common domain"/>
    <property type="match status" value="1"/>
</dbReference>
<evidence type="ECO:0000256" key="9">
    <source>
        <dbReference type="ARBA" id="ARBA00022692"/>
    </source>
</evidence>
<evidence type="ECO:0000256" key="18">
    <source>
        <dbReference type="ARBA" id="ARBA00023146"/>
    </source>
</evidence>
<dbReference type="GO" id="GO:0005759">
    <property type="term" value="C:mitochondrial matrix"/>
    <property type="evidence" value="ECO:0007669"/>
    <property type="project" value="UniProtKB-SubCell"/>
</dbReference>
<dbReference type="InterPro" id="IPR004154">
    <property type="entry name" value="Anticodon-bd"/>
</dbReference>
<dbReference type="Gene3D" id="3.30.980.10">
    <property type="entry name" value="Threonyl-trna Synthetase, Chain A, domain 2"/>
    <property type="match status" value="1"/>
</dbReference>
<keyword evidence="6" id="KW-0813">Transport</keyword>
<dbReference type="PANTHER" id="PTHR24223">
    <property type="entry name" value="ATP-BINDING CASSETTE SUB-FAMILY C"/>
    <property type="match status" value="1"/>
</dbReference>
<comment type="subcellular location">
    <subcellularLocation>
        <location evidence="2">Mitochondrion matrix</location>
    </subcellularLocation>
    <subcellularLocation>
        <location evidence="1">Vacuole membrane</location>
        <topology evidence="1">Multi-pass membrane protein</topology>
    </subcellularLocation>
</comment>
<dbReference type="InterPro" id="IPR027417">
    <property type="entry name" value="P-loop_NTPase"/>
</dbReference>
<dbReference type="SUPFAM" id="SSF90123">
    <property type="entry name" value="ABC transporter transmembrane region"/>
    <property type="match status" value="2"/>
</dbReference>
<evidence type="ECO:0000256" key="22">
    <source>
        <dbReference type="SAM" id="Phobius"/>
    </source>
</evidence>
<dbReference type="SUPFAM" id="SSF52954">
    <property type="entry name" value="Class II aaRS ABD-related"/>
    <property type="match status" value="1"/>
</dbReference>
<dbReference type="SMART" id="SM00863">
    <property type="entry name" value="tRNA_SAD"/>
    <property type="match status" value="1"/>
</dbReference>
<feature type="domain" description="ABC transporter" evidence="24">
    <location>
        <begin position="1945"/>
        <end position="2217"/>
    </location>
</feature>
<evidence type="ECO:0000256" key="12">
    <source>
        <dbReference type="ARBA" id="ARBA00022840"/>
    </source>
</evidence>
<dbReference type="GO" id="GO:0004829">
    <property type="term" value="F:threonine-tRNA ligase activity"/>
    <property type="evidence" value="ECO:0007669"/>
    <property type="project" value="UniProtKB-EC"/>
</dbReference>
<dbReference type="PROSITE" id="PS50929">
    <property type="entry name" value="ABC_TM1F"/>
    <property type="match status" value="2"/>
</dbReference>
<evidence type="ECO:0000256" key="1">
    <source>
        <dbReference type="ARBA" id="ARBA00004128"/>
    </source>
</evidence>
<sequence length="2223" mass="247600">MLSAHWRHVKTTQASAALRVGRSFGQLRLSSTAFEKRAQAFTQEKARQVEQQLKQSGGIQQPSIEILLPDGSKKIGSAGTTTPLSIAQGISGKLAKTTLIAQLNGNTYWDMSRPLEHSCQLELVPFQENNDRLTNLFWHSSAHVLGMSLEAKYGSRLLLCDGPAIKQGGFFYEFLLAKQDQDPTVSVGELLQQNYPSHQFTKDEIADIQRIMQQFIAQRLPFERLSVSQQFAYDLFPENKFKQHFIGNIPKDSEITLYKCGPFVDLCRGPHVQHTGQLQAMEILRTSSAYFMPELDRDPKSPQALTRMYGIAFPSPKELKQWHHQKAEAEKRDHRIIGKNQGLFAVHQASPGSAFMLPHGTRIVERLMRFMRQQYRKYGFEEVMTPLMYKKELWETSGHWQNYKDDMFQVQRGCDHQHHHGHEHTHGQESATPLVEGHDEVFGLKPMNCPGHCLIFDMSTRSYKDLPIRYADFSALHRNESTGSLTGLTRVRRFHQDDAHIFCTRDQIFQEIRSTLSFVDTVYRTFKFPSYELALSTRPLSNFLGSVQEWDAAEDSLRKALDQSGMEWSINEGDGAFYGPKIDILVRDALGRRHQTATIQLDFQLPQRFGLQFYDQQGEKQSPVIVHRAVLGSVERMMAILIEHTGGRWPFWISPRQAMVVPVFGGKAGLEDEGSSSNGSLTEYANYVRETLSKAGRDPIDKRDPNEVDPVVRMDDKHYFVDIDQSSGTLNKMVRDAQVAQYNFILVIGEKEKERRTVNVRTREGERLGEMTIPEVLKLFQEREDKFLPTTLSGFDPTRTTTNISNNNNNTKNDEPPSAYDRANVFSRITFHYIQRVISTGFRRSLTDTDTANMMPHSIRTASSFQKFSRLWIRHLEKKKRAKKSKDKDVSLLWVIVKMGGWTWIPIICFMFMESSLEYAQPLLLDRLLKFIATNSSSASSGFGGQVEMNPEQEPVWVGIVLSLSLTAASLGASLGSTQFIQYATNFGISLQSALVSMIYQKSLRLSSGARRGGGGGGESGRASPEATEDGIATDARESEKTAENTGTSVGEIQNLMSVDVVAIQSGIIYLALMISTPIEIIVGLYLLYSQLGLSSLAGLGIVLLMTPVQGWLARMLSVAKGVKMEVMDERIRVLTEMLSSMQVIKLYHWGLFFYRRIEALRTKEVKALKSVGSVMAWMSIMATSIPTLMGLLSFMVYALAGGENHGRGYLSPQVVFVSLSLFGRLAMPIGRVSRVISMVISLRVAAGRIQRFLLLEELDWAPVVTSSPESGEGQEQDHGEVGVAIAIRDGTFSWNPDTHAVSSTSNNDDVPEPVDNKKHSISTLQDVNLAIPRGSLTAVVGRVGQGKSSLLSALIGEMYKRQGSVHVLGSVAFVSQQAWIQNGTIMDNILFGLPLDQERYDAVIQASCLQQDLQIYAAGDQTEIGERGINLSGGQKQRVSLARAAYQDADIYLFDDPLSAVDAHVDQHLWENLIGPSGLLKDKTRLLVTHGVHHLGAVDQIVIIKEGRIFATGTYEQLLSAGSLTSQELSLSVETDGAIAEGDNGNTIANADSVLASRSSDTIKNGDDSDGAEIKGDQDGEGGQLIRKEEYEHGGAGWKEFLSYAKAASYFLSISTIVLFILSQAIQLGITIWLQSWTERTFDNQLANLGLFLGVYAAMVAAYASSDVLVHYIVFVTSGLRVATLLHNNLLAKIIRLPMHFFDSTPVGRIVNRFSTDQDTVDVLLPQALSDFYHYTFTVLGTLVIISLTLPIFIATLPFLFGFYTLIQLYYVRTSRAMTHVHAIARSPLFQHFNETLSGVSTIRAMRQEARFVEENAERTDKAANAYFVTNVASRWLHFRLECLGATIILATSLLVVLETARQRDSTLGAALDGKAGLALNYALTANYGITFLVTSVTELQNRLVSVERVKEYCEVPTEAPLKIDGVDKDLEDRKWPRDGGVVFRSYSTRYRQGMDLVLRKVSFEVLPGEKVGIVGRTGAGKSSLTLALFRIVEAANSQWARASFTINTRAAADMDKDTSETASDQLQTVEVDEDGGSILIDGVDISTMGLEHLRQHLAIIPQDPTLFEGSLRENLDPFNQSTDTELWTALERAHLKDFVTSSLSGGLSYEVSSGGSNFSIGQRSLICLARALLQKTKILVLDEATAAVDVETDELIQRTIREEFKERTILTIAHRIKTVMDSDKILVLEKGRVEEFEAPEVLLKNRESLFFRLAKQAGEAK</sequence>